<dbReference type="EMBL" id="JALJOU010000006">
    <property type="protein sequence ID" value="KAK9843398.1"/>
    <property type="molecule type" value="Genomic_DNA"/>
</dbReference>
<dbReference type="PROSITE" id="PS50011">
    <property type="entry name" value="PROTEIN_KINASE_DOM"/>
    <property type="match status" value="1"/>
</dbReference>
<dbReference type="InterPro" id="IPR017441">
    <property type="entry name" value="Protein_kinase_ATP_BS"/>
</dbReference>
<accession>A0AAW1SAX1</accession>
<evidence type="ECO:0000256" key="4">
    <source>
        <dbReference type="ARBA" id="ARBA00022679"/>
    </source>
</evidence>
<evidence type="ECO:0000256" key="7">
    <source>
        <dbReference type="ARBA" id="ARBA00022840"/>
    </source>
</evidence>
<dbReference type="PANTHER" id="PTHR48012">
    <property type="entry name" value="STERILE20-LIKE KINASE, ISOFORM B-RELATED"/>
    <property type="match status" value="1"/>
</dbReference>
<reference evidence="13 14" key="1">
    <citation type="journal article" date="2024" name="Nat. Commun.">
        <title>Phylogenomics reveals the evolutionary origins of lichenization in chlorophyte algae.</title>
        <authorList>
            <person name="Puginier C."/>
            <person name="Libourel C."/>
            <person name="Otte J."/>
            <person name="Skaloud P."/>
            <person name="Haon M."/>
            <person name="Grisel S."/>
            <person name="Petersen M."/>
            <person name="Berrin J.G."/>
            <person name="Delaux P.M."/>
            <person name="Dal Grande F."/>
            <person name="Keller J."/>
        </authorList>
    </citation>
    <scope>NUCLEOTIDE SEQUENCE [LARGE SCALE GENOMIC DNA]</scope>
    <source>
        <strain evidence="13 14">SAG 245.80</strain>
    </source>
</reference>
<evidence type="ECO:0000313" key="13">
    <source>
        <dbReference type="EMBL" id="KAK9843398.1"/>
    </source>
</evidence>
<dbReference type="GO" id="GO:0005524">
    <property type="term" value="F:ATP binding"/>
    <property type="evidence" value="ECO:0007669"/>
    <property type="project" value="UniProtKB-UniRule"/>
</dbReference>
<evidence type="ECO:0000259" key="12">
    <source>
        <dbReference type="PROSITE" id="PS50011"/>
    </source>
</evidence>
<feature type="domain" description="Protein kinase" evidence="12">
    <location>
        <begin position="22"/>
        <end position="276"/>
    </location>
</feature>
<dbReference type="Gene3D" id="1.10.510.10">
    <property type="entry name" value="Transferase(Phosphotransferase) domain 1"/>
    <property type="match status" value="1"/>
</dbReference>
<keyword evidence="14" id="KW-1185">Reference proteome</keyword>
<dbReference type="EC" id="2.7.11.1" evidence="2"/>
<dbReference type="Pfam" id="PF00069">
    <property type="entry name" value="Pkinase"/>
    <property type="match status" value="1"/>
</dbReference>
<evidence type="ECO:0000256" key="9">
    <source>
        <dbReference type="ARBA" id="ARBA00048679"/>
    </source>
</evidence>
<feature type="binding site" evidence="10">
    <location>
        <position position="51"/>
    </location>
    <ligand>
        <name>ATP</name>
        <dbReference type="ChEBI" id="CHEBI:30616"/>
    </ligand>
</feature>
<dbReference type="GO" id="GO:0004674">
    <property type="term" value="F:protein serine/threonine kinase activity"/>
    <property type="evidence" value="ECO:0007669"/>
    <property type="project" value="UniProtKB-KW"/>
</dbReference>
<dbReference type="SMART" id="SM00220">
    <property type="entry name" value="S_TKc"/>
    <property type="match status" value="1"/>
</dbReference>
<dbReference type="AlphaFoldDB" id="A0AAW1SAX1"/>
<proteinExistence type="inferred from homology"/>
<evidence type="ECO:0000256" key="1">
    <source>
        <dbReference type="ARBA" id="ARBA00008874"/>
    </source>
</evidence>
<gene>
    <name evidence="13" type="ORF">WJX81_000440</name>
</gene>
<comment type="similarity">
    <text evidence="1">Belongs to the protein kinase superfamily. STE Ser/Thr protein kinase family. STE20 subfamily.</text>
</comment>
<protein>
    <recommendedName>
        <fullName evidence="2">non-specific serine/threonine protein kinase</fullName>
        <ecNumber evidence="2">2.7.11.1</ecNumber>
    </recommendedName>
</protein>
<keyword evidence="7 10" id="KW-0067">ATP-binding</keyword>
<evidence type="ECO:0000256" key="2">
    <source>
        <dbReference type="ARBA" id="ARBA00012513"/>
    </source>
</evidence>
<evidence type="ECO:0000256" key="8">
    <source>
        <dbReference type="ARBA" id="ARBA00047899"/>
    </source>
</evidence>
<evidence type="ECO:0000256" key="6">
    <source>
        <dbReference type="ARBA" id="ARBA00022777"/>
    </source>
</evidence>
<evidence type="ECO:0000256" key="11">
    <source>
        <dbReference type="SAM" id="MobiDB-lite"/>
    </source>
</evidence>
<dbReference type="SUPFAM" id="SSF56112">
    <property type="entry name" value="Protein kinase-like (PK-like)"/>
    <property type="match status" value="1"/>
</dbReference>
<comment type="caution">
    <text evidence="13">The sequence shown here is derived from an EMBL/GenBank/DDBJ whole genome shotgun (WGS) entry which is preliminary data.</text>
</comment>
<organism evidence="13 14">
    <name type="scientific">Elliptochloris bilobata</name>
    <dbReference type="NCBI Taxonomy" id="381761"/>
    <lineage>
        <taxon>Eukaryota</taxon>
        <taxon>Viridiplantae</taxon>
        <taxon>Chlorophyta</taxon>
        <taxon>core chlorophytes</taxon>
        <taxon>Trebouxiophyceae</taxon>
        <taxon>Trebouxiophyceae incertae sedis</taxon>
        <taxon>Elliptochloris clade</taxon>
        <taxon>Elliptochloris</taxon>
    </lineage>
</organism>
<evidence type="ECO:0000256" key="5">
    <source>
        <dbReference type="ARBA" id="ARBA00022741"/>
    </source>
</evidence>
<dbReference type="GO" id="GO:0005737">
    <property type="term" value="C:cytoplasm"/>
    <property type="evidence" value="ECO:0007669"/>
    <property type="project" value="TreeGrafter"/>
</dbReference>
<dbReference type="PROSITE" id="PS00107">
    <property type="entry name" value="PROTEIN_KINASE_ATP"/>
    <property type="match status" value="1"/>
</dbReference>
<keyword evidence="5 10" id="KW-0547">Nucleotide-binding</keyword>
<name>A0AAW1SAX1_9CHLO</name>
<dbReference type="FunFam" id="1.10.510.10:FF:000421">
    <property type="entry name" value="Serine/threonine-protein kinase PAK 6"/>
    <property type="match status" value="1"/>
</dbReference>
<evidence type="ECO:0000256" key="3">
    <source>
        <dbReference type="ARBA" id="ARBA00022527"/>
    </source>
</evidence>
<dbReference type="Proteomes" id="UP001445335">
    <property type="component" value="Unassembled WGS sequence"/>
</dbReference>
<keyword evidence="4" id="KW-0808">Transferase</keyword>
<evidence type="ECO:0000313" key="14">
    <source>
        <dbReference type="Proteomes" id="UP001445335"/>
    </source>
</evidence>
<keyword evidence="3" id="KW-0723">Serine/threonine-protein kinase</keyword>
<dbReference type="InterPro" id="IPR000719">
    <property type="entry name" value="Prot_kinase_dom"/>
</dbReference>
<comment type="catalytic activity">
    <reaction evidence="9">
        <text>L-seryl-[protein] + ATP = O-phospho-L-seryl-[protein] + ADP + H(+)</text>
        <dbReference type="Rhea" id="RHEA:17989"/>
        <dbReference type="Rhea" id="RHEA-COMP:9863"/>
        <dbReference type="Rhea" id="RHEA-COMP:11604"/>
        <dbReference type="ChEBI" id="CHEBI:15378"/>
        <dbReference type="ChEBI" id="CHEBI:29999"/>
        <dbReference type="ChEBI" id="CHEBI:30616"/>
        <dbReference type="ChEBI" id="CHEBI:83421"/>
        <dbReference type="ChEBI" id="CHEBI:456216"/>
        <dbReference type="EC" id="2.7.11.1"/>
    </reaction>
</comment>
<comment type="catalytic activity">
    <reaction evidence="8">
        <text>L-threonyl-[protein] + ATP = O-phospho-L-threonyl-[protein] + ADP + H(+)</text>
        <dbReference type="Rhea" id="RHEA:46608"/>
        <dbReference type="Rhea" id="RHEA-COMP:11060"/>
        <dbReference type="Rhea" id="RHEA-COMP:11605"/>
        <dbReference type="ChEBI" id="CHEBI:15378"/>
        <dbReference type="ChEBI" id="CHEBI:30013"/>
        <dbReference type="ChEBI" id="CHEBI:30616"/>
        <dbReference type="ChEBI" id="CHEBI:61977"/>
        <dbReference type="ChEBI" id="CHEBI:456216"/>
        <dbReference type="EC" id="2.7.11.1"/>
    </reaction>
</comment>
<evidence type="ECO:0000256" key="10">
    <source>
        <dbReference type="PROSITE-ProRule" id="PRU10141"/>
    </source>
</evidence>
<dbReference type="PANTHER" id="PTHR48012:SF10">
    <property type="entry name" value="FI20177P1"/>
    <property type="match status" value="1"/>
</dbReference>
<dbReference type="InterPro" id="IPR011009">
    <property type="entry name" value="Kinase-like_dom_sf"/>
</dbReference>
<sequence length="573" mass="60307">MASAQPIERRREAVPDIDADRYERLECIGRGSFGDVYRGLDRETKTEVAIKVIDLEDVEDDIEDIHQEVAVLARCRAPNITEYYASVLRPGTTQLLIVMELMAASAADLVDAGPLDEASLAYVLRGVLAALAYLHGQQRVHRDVKAANVLLGLRGDVKISDFGVSGQLTGTLGFRRRTFVGTPYWMAPEVIESSEAGYTETADIWSLGITAFEMATGAPPHADLHPMRVLFLIPKNPAPKLEGPFSAAFRDFVGACLQKDTERRPSSRALLDHEFVAGVAMPPRSLLERLADFAATRRPVAPGALLPEAAAPVPKWDFGGSGGGEGSFAVRALQPRRHVGSLRSHQLAGTLRDDASSLGTLRKGRSSSERVPGVAANDPMGTVRAPGPPSATSPGLPLANGHRAASPAGSPAREPQPPFRATSPGALRQEGVNALAARLQAALAVSSARAGSAAKLPGKPPLSEAALRPGGLHAALAQMLQHVSSEEGARAVAALDAAPAAACQPGTASPQLGALGEFLLARMAGEARAASPMQPPGATACASSGLWWMRTTAINRRRQGPALPSPPPRLNML</sequence>
<dbReference type="InterPro" id="IPR050629">
    <property type="entry name" value="STE20/SPS1-PAK"/>
</dbReference>
<feature type="region of interest" description="Disordered" evidence="11">
    <location>
        <begin position="340"/>
        <end position="425"/>
    </location>
</feature>
<keyword evidence="6" id="KW-0418">Kinase</keyword>